<gene>
    <name evidence="2" type="ORF">J2X16_004349</name>
</gene>
<accession>A0ABU1ZG23</accession>
<evidence type="ECO:0000313" key="2">
    <source>
        <dbReference type="EMBL" id="MDR7298981.1"/>
    </source>
</evidence>
<dbReference type="Proteomes" id="UP001180536">
    <property type="component" value="Unassembled WGS sequence"/>
</dbReference>
<organism evidence="2 3">
    <name type="scientific">Pelomonas aquatica</name>
    <dbReference type="NCBI Taxonomy" id="431058"/>
    <lineage>
        <taxon>Bacteria</taxon>
        <taxon>Pseudomonadati</taxon>
        <taxon>Pseudomonadota</taxon>
        <taxon>Betaproteobacteria</taxon>
        <taxon>Burkholderiales</taxon>
        <taxon>Sphaerotilaceae</taxon>
        <taxon>Roseateles</taxon>
    </lineage>
</organism>
<dbReference type="EMBL" id="JAVDXQ010000006">
    <property type="protein sequence ID" value="MDR7298981.1"/>
    <property type="molecule type" value="Genomic_DNA"/>
</dbReference>
<evidence type="ECO:0000313" key="3">
    <source>
        <dbReference type="Proteomes" id="UP001180536"/>
    </source>
</evidence>
<feature type="compositionally biased region" description="Polar residues" evidence="1">
    <location>
        <begin position="111"/>
        <end position="133"/>
    </location>
</feature>
<sequence>MSGISPIQALSPAETWEAWQAVLQASTGEMAGAEAAAQPGTEMDAHAVADVATATAAATATAPEPTARAFMPPHATVHAAQAAQPTAQPAADAVQPPAQPPAPSLLRSHESAQNASPLQPPSTGLPTDLSLRTPQLGDASAAVLPMAPVLMTPLALQDGAELRWRVQDAPAWRALFDDAGRDAPQADEDDEAPARHAAPSPDDAAHEPPPPWAQALLARLRLAAAAPASADHLRPALQAWRVGAPVLLASPAGLASLQASGDAGLWRWRRWPARWRSVRPAVAERWWAVRVALTPSGCPRTLRELSGEAALQPGQVSCELRLDGTAPGIARWAEVLVQAPAHSGLQALLASRPSLTWLLCNQPLWPRESA</sequence>
<name>A0ABU1ZG23_9BURK</name>
<reference evidence="2 3" key="1">
    <citation type="submission" date="2023-07" db="EMBL/GenBank/DDBJ databases">
        <title>Sorghum-associated microbial communities from plants grown in Nebraska, USA.</title>
        <authorList>
            <person name="Schachtman D."/>
        </authorList>
    </citation>
    <scope>NUCLEOTIDE SEQUENCE [LARGE SCALE GENOMIC DNA]</scope>
    <source>
        <strain evidence="2 3">BE310</strain>
    </source>
</reference>
<keyword evidence="3" id="KW-1185">Reference proteome</keyword>
<comment type="caution">
    <text evidence="2">The sequence shown here is derived from an EMBL/GenBank/DDBJ whole genome shotgun (WGS) entry which is preliminary data.</text>
</comment>
<feature type="region of interest" description="Disordered" evidence="1">
    <location>
        <begin position="76"/>
        <end position="133"/>
    </location>
</feature>
<feature type="region of interest" description="Disordered" evidence="1">
    <location>
        <begin position="181"/>
        <end position="210"/>
    </location>
</feature>
<dbReference type="RefSeq" id="WP_310348309.1">
    <property type="nucleotide sequence ID" value="NZ_JAVDXQ010000006.1"/>
</dbReference>
<evidence type="ECO:0000256" key="1">
    <source>
        <dbReference type="SAM" id="MobiDB-lite"/>
    </source>
</evidence>
<proteinExistence type="predicted"/>
<protein>
    <submittedName>
        <fullName evidence="2">Uncharacterized protein</fullName>
    </submittedName>
</protein>
<feature type="compositionally biased region" description="Low complexity" evidence="1">
    <location>
        <begin position="76"/>
        <end position="96"/>
    </location>
</feature>